<protein>
    <submittedName>
        <fullName evidence="4">N-acetyltransferase</fullName>
    </submittedName>
</protein>
<feature type="domain" description="N-acetyltransferase" evidence="3">
    <location>
        <begin position="3"/>
        <end position="154"/>
    </location>
</feature>
<dbReference type="Pfam" id="PF13508">
    <property type="entry name" value="Acetyltransf_7"/>
    <property type="match status" value="1"/>
</dbReference>
<name>A0ABQ6T2I6_9GAMM</name>
<dbReference type="PROSITE" id="PS51186">
    <property type="entry name" value="GNAT"/>
    <property type="match status" value="1"/>
</dbReference>
<evidence type="ECO:0000313" key="4">
    <source>
        <dbReference type="EMBL" id="KAA9000829.1"/>
    </source>
</evidence>
<dbReference type="SUPFAM" id="SSF55729">
    <property type="entry name" value="Acyl-CoA N-acyltransferases (Nat)"/>
    <property type="match status" value="1"/>
</dbReference>
<dbReference type="Proteomes" id="UP000326367">
    <property type="component" value="Unassembled WGS sequence"/>
</dbReference>
<keyword evidence="2" id="KW-0012">Acyltransferase</keyword>
<evidence type="ECO:0000259" key="3">
    <source>
        <dbReference type="PROSITE" id="PS51186"/>
    </source>
</evidence>
<gene>
    <name evidence="4" type="ORF">FJU31_06715</name>
</gene>
<dbReference type="PANTHER" id="PTHR43877">
    <property type="entry name" value="AMINOALKYLPHOSPHONATE N-ACETYLTRANSFERASE-RELATED-RELATED"/>
    <property type="match status" value="1"/>
</dbReference>
<dbReference type="InterPro" id="IPR000182">
    <property type="entry name" value="GNAT_dom"/>
</dbReference>
<dbReference type="RefSeq" id="WP_150454058.1">
    <property type="nucleotide sequence ID" value="NZ_VYKI01000006.1"/>
</dbReference>
<proteinExistence type="predicted"/>
<dbReference type="EMBL" id="VYKI01000006">
    <property type="protein sequence ID" value="KAA9000829.1"/>
    <property type="molecule type" value="Genomic_DNA"/>
</dbReference>
<evidence type="ECO:0000256" key="1">
    <source>
        <dbReference type="ARBA" id="ARBA00022679"/>
    </source>
</evidence>
<dbReference type="InterPro" id="IPR050832">
    <property type="entry name" value="Bact_Acetyltransf"/>
</dbReference>
<reference evidence="4 5" key="1">
    <citation type="journal article" date="2020" name="Antonie Van Leeuwenhoek">
        <title>Stenotrophomonas cyclobalanopsidis sp. nov., isolated from the leaf spot disease of Cyclobalanopsis patelliformis.</title>
        <authorList>
            <person name="Bian D.R."/>
            <person name="Xue H."/>
            <person name="Piao C.G."/>
            <person name="Li Y."/>
        </authorList>
    </citation>
    <scope>NUCLEOTIDE SEQUENCE [LARGE SCALE GENOMIC DNA]</scope>
    <source>
        <strain evidence="4 5">TPQG1-4</strain>
    </source>
</reference>
<sequence length="170" mass="17620">MTWTIRTETPADIAGIHAVTAAAFKDAAHSSHTEQYIVDALRERGELVVSQVAVQDGQVIGHVAVSPVAISDGSAGWFGLGPISVAPPHQGQGVGDALMQAALDALQSIGARGCVLLGEPAYYGRFGFRCVPGLVLPGVPAEYFQALLLQAPMPRGEVSYSPAFEASPPG</sequence>
<dbReference type="InterPro" id="IPR016181">
    <property type="entry name" value="Acyl_CoA_acyltransferase"/>
</dbReference>
<dbReference type="Gene3D" id="3.40.630.30">
    <property type="match status" value="1"/>
</dbReference>
<keyword evidence="5" id="KW-1185">Reference proteome</keyword>
<organism evidence="4 5">
    <name type="scientific">Stenotrophomonas cyclobalanopsidis</name>
    <dbReference type="NCBI Taxonomy" id="2771362"/>
    <lineage>
        <taxon>Bacteria</taxon>
        <taxon>Pseudomonadati</taxon>
        <taxon>Pseudomonadota</taxon>
        <taxon>Gammaproteobacteria</taxon>
        <taxon>Lysobacterales</taxon>
        <taxon>Lysobacteraceae</taxon>
        <taxon>Stenotrophomonas</taxon>
    </lineage>
</organism>
<evidence type="ECO:0000313" key="5">
    <source>
        <dbReference type="Proteomes" id="UP000326367"/>
    </source>
</evidence>
<keyword evidence="1" id="KW-0808">Transferase</keyword>
<dbReference type="CDD" id="cd04301">
    <property type="entry name" value="NAT_SF"/>
    <property type="match status" value="1"/>
</dbReference>
<evidence type="ECO:0000256" key="2">
    <source>
        <dbReference type="ARBA" id="ARBA00023315"/>
    </source>
</evidence>
<accession>A0ABQ6T2I6</accession>
<comment type="caution">
    <text evidence="4">The sequence shown here is derived from an EMBL/GenBank/DDBJ whole genome shotgun (WGS) entry which is preliminary data.</text>
</comment>